<dbReference type="PIRSF" id="PIRSF033239">
    <property type="entry name" value="ExoD"/>
    <property type="match status" value="1"/>
</dbReference>
<dbReference type="PANTHER" id="PTHR41795:SF1">
    <property type="entry name" value="EXOPOLYSACCHARIDE SYNTHESIS PROTEIN"/>
    <property type="match status" value="1"/>
</dbReference>
<organism evidence="2 3">
    <name type="scientific">Palleronia sediminis</name>
    <dbReference type="NCBI Taxonomy" id="2547833"/>
    <lineage>
        <taxon>Bacteria</taxon>
        <taxon>Pseudomonadati</taxon>
        <taxon>Pseudomonadota</taxon>
        <taxon>Alphaproteobacteria</taxon>
        <taxon>Rhodobacterales</taxon>
        <taxon>Roseobacteraceae</taxon>
        <taxon>Palleronia</taxon>
    </lineage>
</organism>
<accession>A0A4R6ABI5</accession>
<name>A0A4R6ABI5_9RHOB</name>
<keyword evidence="1" id="KW-0812">Transmembrane</keyword>
<dbReference type="InterPro" id="IPR010331">
    <property type="entry name" value="ExoD"/>
</dbReference>
<evidence type="ECO:0000256" key="1">
    <source>
        <dbReference type="SAM" id="Phobius"/>
    </source>
</evidence>
<dbReference type="Proteomes" id="UP000295701">
    <property type="component" value="Unassembled WGS sequence"/>
</dbReference>
<protein>
    <submittedName>
        <fullName evidence="2">Exopolysaccharide biosynthesis protein</fullName>
    </submittedName>
</protein>
<evidence type="ECO:0000313" key="2">
    <source>
        <dbReference type="EMBL" id="TDL81321.1"/>
    </source>
</evidence>
<keyword evidence="3" id="KW-1185">Reference proteome</keyword>
<reference evidence="2 3" key="1">
    <citation type="submission" date="2019-03" db="EMBL/GenBank/DDBJ databases">
        <title>Primorskyibacter sp. SS33 isolated from sediments.</title>
        <authorList>
            <person name="Xunke S."/>
        </authorList>
    </citation>
    <scope>NUCLEOTIDE SEQUENCE [LARGE SCALE GENOMIC DNA]</scope>
    <source>
        <strain evidence="2 3">SS33</strain>
    </source>
</reference>
<dbReference type="PANTHER" id="PTHR41795">
    <property type="entry name" value="EXOPOLYSACCHARIDE SYNTHESIS PROTEIN"/>
    <property type="match status" value="1"/>
</dbReference>
<sequence>MAQDISDILDDLDELAGQESEVSLGDVVERIGPRGPGVMLFLPGALGATPVGGIPGMPSVIGLFVAMLSVQILIGRNHLWLPGFLRRRSVGDDRLRGSVARLRKPAGWIDRHFGQRLEWAAGEVARRVVAGICLVLAATLPPLEVVPFAALAPFAAIGLNGLALTLRDGLLTLAGVAASLAALWSIWAVLPFG</sequence>
<proteinExistence type="predicted"/>
<dbReference type="RefSeq" id="WP_133396265.1">
    <property type="nucleotide sequence ID" value="NZ_SNAA01000005.1"/>
</dbReference>
<evidence type="ECO:0000313" key="3">
    <source>
        <dbReference type="Proteomes" id="UP000295701"/>
    </source>
</evidence>
<dbReference type="OrthoDB" id="7949130at2"/>
<dbReference type="Pfam" id="PF06055">
    <property type="entry name" value="ExoD"/>
    <property type="match status" value="1"/>
</dbReference>
<feature type="transmembrane region" description="Helical" evidence="1">
    <location>
        <begin position="124"/>
        <end position="140"/>
    </location>
</feature>
<gene>
    <name evidence="2" type="ORF">E2L08_06530</name>
</gene>
<feature type="transmembrane region" description="Helical" evidence="1">
    <location>
        <begin position="170"/>
        <end position="190"/>
    </location>
</feature>
<keyword evidence="1" id="KW-1133">Transmembrane helix</keyword>
<dbReference type="EMBL" id="SNAA01000005">
    <property type="protein sequence ID" value="TDL81321.1"/>
    <property type="molecule type" value="Genomic_DNA"/>
</dbReference>
<keyword evidence="1" id="KW-0472">Membrane</keyword>
<comment type="caution">
    <text evidence="2">The sequence shown here is derived from an EMBL/GenBank/DDBJ whole genome shotgun (WGS) entry which is preliminary data.</text>
</comment>
<dbReference type="AlphaFoldDB" id="A0A4R6ABI5"/>